<dbReference type="HOGENOM" id="CLU_500662_0_0_1"/>
<keyword evidence="4" id="KW-1185">Reference proteome</keyword>
<proteinExistence type="predicted"/>
<evidence type="ECO:0008006" key="5">
    <source>
        <dbReference type="Google" id="ProtNLM"/>
    </source>
</evidence>
<accession>V2WKU4</accession>
<feature type="coiled-coil region" evidence="1">
    <location>
        <begin position="41"/>
        <end position="68"/>
    </location>
</feature>
<dbReference type="KEGG" id="mrr:Moror_11588"/>
<dbReference type="EMBL" id="AWSO01000777">
    <property type="protein sequence ID" value="ESK87483.1"/>
    <property type="molecule type" value="Genomic_DNA"/>
</dbReference>
<sequence>MNTLQISSHGGSNPPPDAPSCIPSLHPQLRTNSVPALPFSAEEAQAQMRRNTRQLENLALALRALQAEQAVLQRYVIECQSLFAPIRKLPVEILGSILSLVCTGGMGNTFGRKCILPSLCLSHVSHLWREIMISRSDLWSTIDVRLDEMTKGSQRLLSLWLMRSRDAPLDVRALSGYWNSSSTSSSANEWKTFSLLLDHGHRWASAVLRLDFQLYVQASAKIVSMLEGDEADSDSGYESQQAAGKKVKPFSHLKTLDISWFDCRISAAHNQRPSIRLFLHAPALQSLTIHHYDDFFIFPLSQIRSLTVTNVHQNPAPLLAQCTELKSLRLLNFASRDRTPHPPILMPHLTHFEVQISSYYESLTTKHLMDSLELPSLLSLTIAEPVHRYWDRPTWSHSAFIDMLSRSSCRLEKLAFIEVVVFPEELEETLQLNPTLTHATFIEWQCNDTTRSLMKTLSASLSLAPSLSQLSLRSDESLVNISEDLKGMISSRSRVKPLEQVLVESPETPADCMADLSSAVCSCGTKLIVRHEPTNFERVFPAYK</sequence>
<evidence type="ECO:0000256" key="1">
    <source>
        <dbReference type="SAM" id="Coils"/>
    </source>
</evidence>
<evidence type="ECO:0000313" key="3">
    <source>
        <dbReference type="EMBL" id="ESK87483.1"/>
    </source>
</evidence>
<name>V2WKU4_MONRO</name>
<reference evidence="3 4" key="1">
    <citation type="journal article" date="2014" name="BMC Genomics">
        <title>Genome and secretome analysis of the hemibiotrophic fungal pathogen, Moniliophthora roreri, which causes frosty pod rot disease of cacao: mechanisms of the biotrophic and necrotrophic phases.</title>
        <authorList>
            <person name="Meinhardt L.W."/>
            <person name="Costa G.G.L."/>
            <person name="Thomazella D.P.T."/>
            <person name="Teixeira P.J.P.L."/>
            <person name="Carazzolle M.F."/>
            <person name="Schuster S.C."/>
            <person name="Carlson J.E."/>
            <person name="Guiltinan M.J."/>
            <person name="Mieczkowski P."/>
            <person name="Farmer A."/>
            <person name="Ramaraj T."/>
            <person name="Crozier J."/>
            <person name="Davis R.E."/>
            <person name="Shao J."/>
            <person name="Melnick R.L."/>
            <person name="Pereira G.A.G."/>
            <person name="Bailey B.A."/>
        </authorList>
    </citation>
    <scope>NUCLEOTIDE SEQUENCE [LARGE SCALE GENOMIC DNA]</scope>
    <source>
        <strain evidence="3 4">MCA 2997</strain>
    </source>
</reference>
<evidence type="ECO:0000313" key="4">
    <source>
        <dbReference type="Proteomes" id="UP000017559"/>
    </source>
</evidence>
<feature type="compositionally biased region" description="Polar residues" evidence="2">
    <location>
        <begin position="1"/>
        <end position="11"/>
    </location>
</feature>
<comment type="caution">
    <text evidence="3">The sequence shown here is derived from an EMBL/GenBank/DDBJ whole genome shotgun (WGS) entry which is preliminary data.</text>
</comment>
<evidence type="ECO:0000256" key="2">
    <source>
        <dbReference type="SAM" id="MobiDB-lite"/>
    </source>
</evidence>
<gene>
    <name evidence="3" type="ORF">Moror_11588</name>
</gene>
<keyword evidence="1" id="KW-0175">Coiled coil</keyword>
<feature type="region of interest" description="Disordered" evidence="2">
    <location>
        <begin position="1"/>
        <end position="25"/>
    </location>
</feature>
<protein>
    <recommendedName>
        <fullName evidence="5">F-box domain-containing protein</fullName>
    </recommendedName>
</protein>
<dbReference type="Proteomes" id="UP000017559">
    <property type="component" value="Unassembled WGS sequence"/>
</dbReference>
<dbReference type="AlphaFoldDB" id="V2WKU4"/>
<dbReference type="OrthoDB" id="3365698at2759"/>
<organism evidence="3 4">
    <name type="scientific">Moniliophthora roreri (strain MCA 2997)</name>
    <name type="common">Cocoa frosty pod rot fungus</name>
    <name type="synonym">Crinipellis roreri</name>
    <dbReference type="NCBI Taxonomy" id="1381753"/>
    <lineage>
        <taxon>Eukaryota</taxon>
        <taxon>Fungi</taxon>
        <taxon>Dikarya</taxon>
        <taxon>Basidiomycota</taxon>
        <taxon>Agaricomycotina</taxon>
        <taxon>Agaricomycetes</taxon>
        <taxon>Agaricomycetidae</taxon>
        <taxon>Agaricales</taxon>
        <taxon>Marasmiineae</taxon>
        <taxon>Marasmiaceae</taxon>
        <taxon>Moniliophthora</taxon>
    </lineage>
</organism>